<sequence length="162" mass="18959">MFFIILAVALVLAFLVLILPKFSGLTTIKRNTHSSGVKKRQDKETKFKSSDASSVYTYIPPDELENNIQKEANLKSKASALKEKLELHSEDLPIRIELNQFVDKDNHIRKRKVREVDLDMDPNKYDYDLDDLIAEENEMARQEQQREHYKNQKFGETKEEMV</sequence>
<feature type="coiled-coil region" evidence="1">
    <location>
        <begin position="64"/>
        <end position="91"/>
    </location>
</feature>
<protein>
    <submittedName>
        <fullName evidence="3">Uncharacterized protein</fullName>
    </submittedName>
</protein>
<dbReference type="Proteomes" id="UP001202479">
    <property type="component" value="Unassembled WGS sequence"/>
</dbReference>
<evidence type="ECO:0000313" key="3">
    <source>
        <dbReference type="EMBL" id="KAI3406655.1"/>
    </source>
</evidence>
<proteinExistence type="predicted"/>
<name>A0AAI9X077_9ASCO</name>
<accession>A0AAI9X077</accession>
<organism evidence="3 4">
    <name type="scientific">Candida oxycetoniae</name>
    <dbReference type="NCBI Taxonomy" id="497107"/>
    <lineage>
        <taxon>Eukaryota</taxon>
        <taxon>Fungi</taxon>
        <taxon>Dikarya</taxon>
        <taxon>Ascomycota</taxon>
        <taxon>Saccharomycotina</taxon>
        <taxon>Pichiomycetes</taxon>
        <taxon>Debaryomycetaceae</taxon>
        <taxon>Candida/Lodderomyces clade</taxon>
        <taxon>Candida</taxon>
    </lineage>
</organism>
<keyword evidence="1" id="KW-0175">Coiled coil</keyword>
<dbReference type="EMBL" id="JAHUZD010000022">
    <property type="protein sequence ID" value="KAI3406655.1"/>
    <property type="molecule type" value="Genomic_DNA"/>
</dbReference>
<dbReference type="RefSeq" id="XP_049182400.1">
    <property type="nucleotide sequence ID" value="XM_049326420.1"/>
</dbReference>
<feature type="region of interest" description="Disordered" evidence="2">
    <location>
        <begin position="139"/>
        <end position="162"/>
    </location>
</feature>
<evidence type="ECO:0000256" key="1">
    <source>
        <dbReference type="SAM" id="Coils"/>
    </source>
</evidence>
<comment type="caution">
    <text evidence="3">The sequence shown here is derived from an EMBL/GenBank/DDBJ whole genome shotgun (WGS) entry which is preliminary data.</text>
</comment>
<gene>
    <name evidence="3" type="ORF">KGF56_000501</name>
</gene>
<reference evidence="3" key="1">
    <citation type="journal article" date="2022" name="DNA Res.">
        <title>Genome analysis of five recently described species of the CUG-Ser clade uncovers Candida theae as a new hybrid lineage with pathogenic potential in the Candida parapsilosis species complex.</title>
        <authorList>
            <person name="Mixao V."/>
            <person name="Del Olmo V."/>
            <person name="Hegedusova E."/>
            <person name="Saus E."/>
            <person name="Pryszcz L."/>
            <person name="Cillingova A."/>
            <person name="Nosek J."/>
            <person name="Gabaldon T."/>
        </authorList>
    </citation>
    <scope>NUCLEOTIDE SEQUENCE</scope>
    <source>
        <strain evidence="3">CBS 10844</strain>
    </source>
</reference>
<dbReference type="GeneID" id="73378118"/>
<keyword evidence="4" id="KW-1185">Reference proteome</keyword>
<dbReference type="AlphaFoldDB" id="A0AAI9X077"/>
<evidence type="ECO:0000256" key="2">
    <source>
        <dbReference type="SAM" id="MobiDB-lite"/>
    </source>
</evidence>
<evidence type="ECO:0000313" key="4">
    <source>
        <dbReference type="Proteomes" id="UP001202479"/>
    </source>
</evidence>